<reference evidence="11 12" key="1">
    <citation type="submission" date="2020-07" db="EMBL/GenBank/DDBJ databases">
        <authorList>
            <person name="Feng H."/>
        </authorList>
    </citation>
    <scope>NUCLEOTIDE SEQUENCE [LARGE SCALE GENOMIC DNA]</scope>
    <source>
        <strain evidence="12">s-10</strain>
    </source>
</reference>
<dbReference type="NCBIfam" id="TIGR02227">
    <property type="entry name" value="sigpep_I_bact"/>
    <property type="match status" value="1"/>
</dbReference>
<comment type="subcellular location">
    <subcellularLocation>
        <location evidence="2">Cell membrane</location>
        <topology evidence="2">Single-pass type II membrane protein</topology>
    </subcellularLocation>
    <subcellularLocation>
        <location evidence="9">Membrane</location>
        <topology evidence="9">Single-pass type II membrane protein</topology>
    </subcellularLocation>
</comment>
<sequence>MAKKKSSAMEWVVVIGSALVIALLIRSYLFAPYQVHGTSMFPTLNGDELLIVNKWIYKVSAPEYGDIVVFHTPEERDFIKRVIGLPGDRISIKNGKVYRNGQLLREPYINGAMRDEPPEERNVPEGTLFVLGDNRNNSKDSREIGPVSMENIVGRAEVVVWPLHSISLISLKN</sequence>
<evidence type="ECO:0000256" key="2">
    <source>
        <dbReference type="ARBA" id="ARBA00004401"/>
    </source>
</evidence>
<evidence type="ECO:0000256" key="4">
    <source>
        <dbReference type="ARBA" id="ARBA00013208"/>
    </source>
</evidence>
<dbReference type="EMBL" id="JACEIQ010000019">
    <property type="protein sequence ID" value="MBA4495833.1"/>
    <property type="molecule type" value="Genomic_DNA"/>
</dbReference>
<organism evidence="11 12">
    <name type="scientific">Paenactinomyces guangxiensis</name>
    <dbReference type="NCBI Taxonomy" id="1490290"/>
    <lineage>
        <taxon>Bacteria</taxon>
        <taxon>Bacillati</taxon>
        <taxon>Bacillota</taxon>
        <taxon>Bacilli</taxon>
        <taxon>Bacillales</taxon>
        <taxon>Thermoactinomycetaceae</taxon>
        <taxon>Paenactinomyces</taxon>
    </lineage>
</organism>
<dbReference type="PRINTS" id="PR00727">
    <property type="entry name" value="LEADERPTASE"/>
</dbReference>
<gene>
    <name evidence="11" type="primary">lepB</name>
    <name evidence="11" type="ORF">H1191_16200</name>
</gene>
<evidence type="ECO:0000256" key="5">
    <source>
        <dbReference type="ARBA" id="ARBA00022670"/>
    </source>
</evidence>
<evidence type="ECO:0000256" key="1">
    <source>
        <dbReference type="ARBA" id="ARBA00000677"/>
    </source>
</evidence>
<dbReference type="PROSITE" id="PS00760">
    <property type="entry name" value="SPASE_I_2"/>
    <property type="match status" value="1"/>
</dbReference>
<dbReference type="RefSeq" id="WP_181753703.1">
    <property type="nucleotide sequence ID" value="NZ_JACEIQ010000019.1"/>
</dbReference>
<dbReference type="SUPFAM" id="SSF51306">
    <property type="entry name" value="LexA/Signal peptidase"/>
    <property type="match status" value="1"/>
</dbReference>
<dbReference type="PROSITE" id="PS00501">
    <property type="entry name" value="SPASE_I_1"/>
    <property type="match status" value="1"/>
</dbReference>
<dbReference type="Pfam" id="PF10502">
    <property type="entry name" value="Peptidase_S26"/>
    <property type="match status" value="1"/>
</dbReference>
<dbReference type="GO" id="GO:0004252">
    <property type="term" value="F:serine-type endopeptidase activity"/>
    <property type="evidence" value="ECO:0007669"/>
    <property type="project" value="InterPro"/>
</dbReference>
<dbReference type="InterPro" id="IPR036286">
    <property type="entry name" value="LexA/Signal_pep-like_sf"/>
</dbReference>
<dbReference type="GO" id="GO:0009003">
    <property type="term" value="F:signal peptidase activity"/>
    <property type="evidence" value="ECO:0007669"/>
    <property type="project" value="UniProtKB-EC"/>
</dbReference>
<feature type="active site" evidence="7">
    <location>
        <position position="80"/>
    </location>
</feature>
<dbReference type="InterPro" id="IPR019756">
    <property type="entry name" value="Pept_S26A_signal_pept_1_Ser-AS"/>
</dbReference>
<dbReference type="CDD" id="cd06530">
    <property type="entry name" value="S26_SPase_I"/>
    <property type="match status" value="1"/>
</dbReference>
<evidence type="ECO:0000256" key="9">
    <source>
        <dbReference type="RuleBase" id="RU362042"/>
    </source>
</evidence>
<dbReference type="GO" id="GO:0006465">
    <property type="term" value="P:signal peptide processing"/>
    <property type="evidence" value="ECO:0007669"/>
    <property type="project" value="InterPro"/>
</dbReference>
<dbReference type="InterPro" id="IPR019533">
    <property type="entry name" value="Peptidase_S26"/>
</dbReference>
<dbReference type="GO" id="GO:0005886">
    <property type="term" value="C:plasma membrane"/>
    <property type="evidence" value="ECO:0007669"/>
    <property type="project" value="UniProtKB-SubCell"/>
</dbReference>
<comment type="catalytic activity">
    <reaction evidence="1 8">
        <text>Cleavage of hydrophobic, N-terminal signal or leader sequences from secreted and periplasmic proteins.</text>
        <dbReference type="EC" id="3.4.21.89"/>
    </reaction>
</comment>
<dbReference type="PROSITE" id="PS00761">
    <property type="entry name" value="SPASE_I_3"/>
    <property type="match status" value="1"/>
</dbReference>
<keyword evidence="6 8" id="KW-0378">Hydrolase</keyword>
<dbReference type="InterPro" id="IPR000223">
    <property type="entry name" value="Pept_S26A_signal_pept_1"/>
</dbReference>
<dbReference type="EC" id="3.4.21.89" evidence="4 8"/>
<comment type="caution">
    <text evidence="11">The sequence shown here is derived from an EMBL/GenBank/DDBJ whole genome shotgun (WGS) entry which is preliminary data.</text>
</comment>
<protein>
    <recommendedName>
        <fullName evidence="4 8">Signal peptidase I</fullName>
        <ecNumber evidence="4 8">3.4.21.89</ecNumber>
    </recommendedName>
</protein>
<evidence type="ECO:0000256" key="8">
    <source>
        <dbReference type="RuleBase" id="RU003993"/>
    </source>
</evidence>
<name>A0A7W1WTK3_9BACL</name>
<feature type="active site" evidence="7">
    <location>
        <position position="39"/>
    </location>
</feature>
<dbReference type="PANTHER" id="PTHR43390">
    <property type="entry name" value="SIGNAL PEPTIDASE I"/>
    <property type="match status" value="1"/>
</dbReference>
<accession>A0A7W1WTK3</accession>
<dbReference type="Proteomes" id="UP000535491">
    <property type="component" value="Unassembled WGS sequence"/>
</dbReference>
<evidence type="ECO:0000256" key="7">
    <source>
        <dbReference type="PIRSR" id="PIRSR600223-1"/>
    </source>
</evidence>
<evidence type="ECO:0000256" key="6">
    <source>
        <dbReference type="ARBA" id="ARBA00022801"/>
    </source>
</evidence>
<dbReference type="PANTHER" id="PTHR43390:SF1">
    <property type="entry name" value="CHLOROPLAST PROCESSING PEPTIDASE"/>
    <property type="match status" value="1"/>
</dbReference>
<keyword evidence="5 8" id="KW-0645">Protease</keyword>
<keyword evidence="12" id="KW-1185">Reference proteome</keyword>
<proteinExistence type="inferred from homology"/>
<dbReference type="InterPro" id="IPR019757">
    <property type="entry name" value="Pept_S26A_signal_pept_1_Lys-AS"/>
</dbReference>
<dbReference type="InterPro" id="IPR019758">
    <property type="entry name" value="Pept_S26A_signal_pept_1_CS"/>
</dbReference>
<dbReference type="Gene3D" id="2.10.109.10">
    <property type="entry name" value="Umud Fragment, subunit A"/>
    <property type="match status" value="1"/>
</dbReference>
<dbReference type="AlphaFoldDB" id="A0A7W1WTK3"/>
<evidence type="ECO:0000313" key="11">
    <source>
        <dbReference type="EMBL" id="MBA4495833.1"/>
    </source>
</evidence>
<evidence type="ECO:0000259" key="10">
    <source>
        <dbReference type="Pfam" id="PF10502"/>
    </source>
</evidence>
<evidence type="ECO:0000313" key="12">
    <source>
        <dbReference type="Proteomes" id="UP000535491"/>
    </source>
</evidence>
<feature type="domain" description="Peptidase S26" evidence="10">
    <location>
        <begin position="9"/>
        <end position="161"/>
    </location>
</feature>
<comment type="similarity">
    <text evidence="3 9">Belongs to the peptidase S26 family.</text>
</comment>
<evidence type="ECO:0000256" key="3">
    <source>
        <dbReference type="ARBA" id="ARBA00009370"/>
    </source>
</evidence>